<sequence>MTNSLGFYRENRWKKRGIAVTPLKYGLAFLLQSMNQGGALIQVYTDGSVLLAHGGTEMGQGLHTKLIQVVSRELDIPVSSVHVSETSTSTVPNTGPTAASMSSDLYGAAVLDACKTLRERLAPYKLAQPKKTLKEWVGCFTDWFD</sequence>
<dbReference type="FunFam" id="3.30.365.10:FF:000002">
    <property type="entry name" value="Xanthine dehydrogenase oxidase"/>
    <property type="match status" value="1"/>
</dbReference>
<dbReference type="AlphaFoldDB" id="A0AAV4I760"/>
<keyword evidence="4" id="KW-0001">2Fe-2S</keyword>
<dbReference type="GO" id="GO:0016491">
    <property type="term" value="F:oxidoreductase activity"/>
    <property type="evidence" value="ECO:0007669"/>
    <property type="project" value="UniProtKB-KW"/>
</dbReference>
<keyword evidence="7" id="KW-0408">Iron</keyword>
<gene>
    <name evidence="11" type="ORF">ElyMa_006496000</name>
</gene>
<organism evidence="11 12">
    <name type="scientific">Elysia marginata</name>
    <dbReference type="NCBI Taxonomy" id="1093978"/>
    <lineage>
        <taxon>Eukaryota</taxon>
        <taxon>Metazoa</taxon>
        <taxon>Spiralia</taxon>
        <taxon>Lophotrochozoa</taxon>
        <taxon>Mollusca</taxon>
        <taxon>Gastropoda</taxon>
        <taxon>Heterobranchia</taxon>
        <taxon>Euthyneura</taxon>
        <taxon>Panpulmonata</taxon>
        <taxon>Sacoglossa</taxon>
        <taxon>Placobranchoidea</taxon>
        <taxon>Plakobranchidae</taxon>
        <taxon>Elysia</taxon>
    </lineage>
</organism>
<feature type="domain" description="Aldehyde oxidase/xanthine dehydrogenase second molybdopterin binding" evidence="10">
    <location>
        <begin position="10"/>
        <end position="126"/>
    </location>
</feature>
<dbReference type="Pfam" id="PF20256">
    <property type="entry name" value="MoCoBD_2"/>
    <property type="match status" value="1"/>
</dbReference>
<dbReference type="PANTHER" id="PTHR45444:SF3">
    <property type="entry name" value="XANTHINE DEHYDROGENASE"/>
    <property type="match status" value="1"/>
</dbReference>
<comment type="caution">
    <text evidence="11">The sequence shown here is derived from an EMBL/GenBank/DDBJ whole genome shotgun (WGS) entry which is preliminary data.</text>
</comment>
<keyword evidence="5" id="KW-0479">Metal-binding</keyword>
<proteinExistence type="inferred from homology"/>
<keyword evidence="12" id="KW-1185">Reference proteome</keyword>
<dbReference type="SUPFAM" id="SSF56003">
    <property type="entry name" value="Molybdenum cofactor-binding domain"/>
    <property type="match status" value="1"/>
</dbReference>
<keyword evidence="6" id="KW-0560">Oxidoreductase</keyword>
<comment type="similarity">
    <text evidence="3">Belongs to the xanthine dehydrogenase family.</text>
</comment>
<evidence type="ECO:0000256" key="7">
    <source>
        <dbReference type="ARBA" id="ARBA00023004"/>
    </source>
</evidence>
<reference evidence="11 12" key="1">
    <citation type="journal article" date="2021" name="Elife">
        <title>Chloroplast acquisition without the gene transfer in kleptoplastic sea slugs, Plakobranchus ocellatus.</title>
        <authorList>
            <person name="Maeda T."/>
            <person name="Takahashi S."/>
            <person name="Yoshida T."/>
            <person name="Shimamura S."/>
            <person name="Takaki Y."/>
            <person name="Nagai Y."/>
            <person name="Toyoda A."/>
            <person name="Suzuki Y."/>
            <person name="Arimoto A."/>
            <person name="Ishii H."/>
            <person name="Satoh N."/>
            <person name="Nishiyama T."/>
            <person name="Hasebe M."/>
            <person name="Maruyama T."/>
            <person name="Minagawa J."/>
            <person name="Obokata J."/>
            <person name="Shigenobu S."/>
        </authorList>
    </citation>
    <scope>NUCLEOTIDE SEQUENCE [LARGE SCALE GENOMIC DNA]</scope>
</reference>
<comment type="cofactor">
    <cofactor evidence="2">
        <name>FAD</name>
        <dbReference type="ChEBI" id="CHEBI:57692"/>
    </cofactor>
</comment>
<evidence type="ECO:0000256" key="9">
    <source>
        <dbReference type="ARBA" id="ARBA00034078"/>
    </source>
</evidence>
<keyword evidence="8" id="KW-0411">Iron-sulfur</keyword>
<evidence type="ECO:0000256" key="4">
    <source>
        <dbReference type="ARBA" id="ARBA00022714"/>
    </source>
</evidence>
<dbReference type="InterPro" id="IPR016208">
    <property type="entry name" value="Ald_Oxase/xanthine_DH-like"/>
</dbReference>
<evidence type="ECO:0000256" key="6">
    <source>
        <dbReference type="ARBA" id="ARBA00023002"/>
    </source>
</evidence>
<dbReference type="GO" id="GO:0005506">
    <property type="term" value="F:iron ion binding"/>
    <property type="evidence" value="ECO:0007669"/>
    <property type="project" value="InterPro"/>
</dbReference>
<name>A0AAV4I760_9GAST</name>
<evidence type="ECO:0000313" key="12">
    <source>
        <dbReference type="Proteomes" id="UP000762676"/>
    </source>
</evidence>
<comment type="cofactor">
    <cofactor evidence="9">
        <name>[2Fe-2S] cluster</name>
        <dbReference type="ChEBI" id="CHEBI:190135"/>
    </cofactor>
</comment>
<dbReference type="GO" id="GO:0051537">
    <property type="term" value="F:2 iron, 2 sulfur cluster binding"/>
    <property type="evidence" value="ECO:0007669"/>
    <property type="project" value="UniProtKB-KW"/>
</dbReference>
<accession>A0AAV4I760</accession>
<dbReference type="Gene3D" id="3.30.365.10">
    <property type="entry name" value="Aldehyde oxidase/xanthine dehydrogenase, molybdopterin binding domain"/>
    <property type="match status" value="2"/>
</dbReference>
<evidence type="ECO:0000256" key="5">
    <source>
        <dbReference type="ARBA" id="ARBA00022723"/>
    </source>
</evidence>
<comment type="cofactor">
    <cofactor evidence="1">
        <name>Mo-molybdopterin</name>
        <dbReference type="ChEBI" id="CHEBI:71302"/>
    </cofactor>
</comment>
<evidence type="ECO:0000256" key="8">
    <source>
        <dbReference type="ARBA" id="ARBA00023014"/>
    </source>
</evidence>
<protein>
    <submittedName>
        <fullName evidence="11">Xanthine dehydrogenase/oxidase</fullName>
    </submittedName>
</protein>
<dbReference type="PANTHER" id="PTHR45444">
    <property type="entry name" value="XANTHINE DEHYDROGENASE"/>
    <property type="match status" value="1"/>
</dbReference>
<evidence type="ECO:0000256" key="1">
    <source>
        <dbReference type="ARBA" id="ARBA00001924"/>
    </source>
</evidence>
<dbReference type="InterPro" id="IPR037165">
    <property type="entry name" value="AldOxase/xan_DH_Mopterin-bd_sf"/>
</dbReference>
<evidence type="ECO:0000313" key="11">
    <source>
        <dbReference type="EMBL" id="GFS04491.1"/>
    </source>
</evidence>
<dbReference type="InterPro" id="IPR046867">
    <property type="entry name" value="AldOxase/xan_DH_MoCoBD2"/>
</dbReference>
<evidence type="ECO:0000259" key="10">
    <source>
        <dbReference type="Pfam" id="PF20256"/>
    </source>
</evidence>
<evidence type="ECO:0000256" key="2">
    <source>
        <dbReference type="ARBA" id="ARBA00001974"/>
    </source>
</evidence>
<evidence type="ECO:0000256" key="3">
    <source>
        <dbReference type="ARBA" id="ARBA00006849"/>
    </source>
</evidence>
<dbReference type="Proteomes" id="UP000762676">
    <property type="component" value="Unassembled WGS sequence"/>
</dbReference>
<dbReference type="EMBL" id="BMAT01013034">
    <property type="protein sequence ID" value="GFS04491.1"/>
    <property type="molecule type" value="Genomic_DNA"/>
</dbReference>